<feature type="transmembrane region" description="Helical" evidence="2">
    <location>
        <begin position="301"/>
        <end position="319"/>
    </location>
</feature>
<protein>
    <recommendedName>
        <fullName evidence="4">EF-hand domain-containing protein</fullName>
    </recommendedName>
</protein>
<keyword evidence="2" id="KW-0812">Transmembrane</keyword>
<keyword evidence="2" id="KW-1133">Transmembrane helix</keyword>
<keyword evidence="2" id="KW-0472">Membrane</keyword>
<dbReference type="InterPro" id="IPR018247">
    <property type="entry name" value="EF_Hand_1_Ca_BS"/>
</dbReference>
<feature type="transmembrane region" description="Helical" evidence="2">
    <location>
        <begin position="278"/>
        <end position="295"/>
    </location>
</feature>
<keyword evidence="3" id="KW-0732">Signal</keyword>
<feature type="signal peptide" evidence="3">
    <location>
        <begin position="1"/>
        <end position="16"/>
    </location>
</feature>
<proteinExistence type="predicted"/>
<gene>
    <name evidence="5" type="ORF">PECAL_2P13550</name>
</gene>
<keyword evidence="6" id="KW-1185">Reference proteome</keyword>
<feature type="domain" description="EF-hand" evidence="4">
    <location>
        <begin position="123"/>
        <end position="158"/>
    </location>
</feature>
<feature type="chain" id="PRO_5035231616" description="EF-hand domain-containing protein" evidence="3">
    <location>
        <begin position="17"/>
        <end position="374"/>
    </location>
</feature>
<evidence type="ECO:0000313" key="5">
    <source>
        <dbReference type="EMBL" id="CAH0368295.1"/>
    </source>
</evidence>
<dbReference type="PROSITE" id="PS50222">
    <property type="entry name" value="EF_HAND_2"/>
    <property type="match status" value="2"/>
</dbReference>
<accession>A0A8J2WH68</accession>
<feature type="domain" description="EF-hand" evidence="4">
    <location>
        <begin position="71"/>
        <end position="106"/>
    </location>
</feature>
<evidence type="ECO:0000259" key="4">
    <source>
        <dbReference type="PROSITE" id="PS50222"/>
    </source>
</evidence>
<reference evidence="5" key="1">
    <citation type="submission" date="2021-11" db="EMBL/GenBank/DDBJ databases">
        <authorList>
            <consortium name="Genoscope - CEA"/>
            <person name="William W."/>
        </authorList>
    </citation>
    <scope>NUCLEOTIDE SEQUENCE</scope>
</reference>
<sequence length="374" mass="40433">MKLVLLTACATAFVVPAPRFAGVRPQTTSPRKLLTPLRAADDPEALLAQAAALRDEAKALEQAMRSEQEAKMQKAMEQAFAKADVNGDGVVTVDELKATLEQVFVTDNENKRDASKVERLLASEKKYVEQLVNALDVNKDGVLQPEEFVPLADLRARLEEQWRADRKEQQSLDREENKLKEENATRAERLGEFEAAANKTDAATRALSASAYLLPLLDILPPPTQENIQQGVLAPLEQLSVAYHGFPFGGLLVFILLSNICSNAAAPRLQRFSARHAIVLDLASAIGVPLTLAGYAGADPYVRGAFATAIFASVVLAALGKEASLVPGTGQLTKKFTDDYDATVRQVISATVGTGPFNITILAKPPDEDSNKEE</sequence>
<feature type="transmembrane region" description="Helical" evidence="2">
    <location>
        <begin position="245"/>
        <end position="266"/>
    </location>
</feature>
<dbReference type="PROSITE" id="PS00018">
    <property type="entry name" value="EF_HAND_1"/>
    <property type="match status" value="2"/>
</dbReference>
<dbReference type="Gene3D" id="1.10.238.10">
    <property type="entry name" value="EF-hand"/>
    <property type="match status" value="1"/>
</dbReference>
<dbReference type="Pfam" id="PF13499">
    <property type="entry name" value="EF-hand_7"/>
    <property type="match status" value="1"/>
</dbReference>
<evidence type="ECO:0000313" key="6">
    <source>
        <dbReference type="Proteomes" id="UP000789595"/>
    </source>
</evidence>
<dbReference type="GO" id="GO:0005509">
    <property type="term" value="F:calcium ion binding"/>
    <property type="evidence" value="ECO:0007669"/>
    <property type="project" value="InterPro"/>
</dbReference>
<dbReference type="EMBL" id="CAKKNE010000002">
    <property type="protein sequence ID" value="CAH0368295.1"/>
    <property type="molecule type" value="Genomic_DNA"/>
</dbReference>
<dbReference type="AlphaFoldDB" id="A0A8J2WH68"/>
<dbReference type="InterPro" id="IPR002048">
    <property type="entry name" value="EF_hand_dom"/>
</dbReference>
<dbReference type="SUPFAM" id="SSF47473">
    <property type="entry name" value="EF-hand"/>
    <property type="match status" value="1"/>
</dbReference>
<evidence type="ECO:0000256" key="1">
    <source>
        <dbReference type="ARBA" id="ARBA00022837"/>
    </source>
</evidence>
<dbReference type="SMART" id="SM00054">
    <property type="entry name" value="EFh"/>
    <property type="match status" value="2"/>
</dbReference>
<dbReference type="InterPro" id="IPR011992">
    <property type="entry name" value="EF-hand-dom_pair"/>
</dbReference>
<dbReference type="OrthoDB" id="196341at2759"/>
<evidence type="ECO:0000256" key="2">
    <source>
        <dbReference type="SAM" id="Phobius"/>
    </source>
</evidence>
<evidence type="ECO:0000256" key="3">
    <source>
        <dbReference type="SAM" id="SignalP"/>
    </source>
</evidence>
<name>A0A8J2WH68_9STRA</name>
<comment type="caution">
    <text evidence="5">The sequence shown here is derived from an EMBL/GenBank/DDBJ whole genome shotgun (WGS) entry which is preliminary data.</text>
</comment>
<organism evidence="5 6">
    <name type="scientific">Pelagomonas calceolata</name>
    <dbReference type="NCBI Taxonomy" id="35677"/>
    <lineage>
        <taxon>Eukaryota</taxon>
        <taxon>Sar</taxon>
        <taxon>Stramenopiles</taxon>
        <taxon>Ochrophyta</taxon>
        <taxon>Pelagophyceae</taxon>
        <taxon>Pelagomonadales</taxon>
        <taxon>Pelagomonadaceae</taxon>
        <taxon>Pelagomonas</taxon>
    </lineage>
</organism>
<keyword evidence="1" id="KW-0106">Calcium</keyword>
<dbReference type="Proteomes" id="UP000789595">
    <property type="component" value="Unassembled WGS sequence"/>
</dbReference>